<evidence type="ECO:0000313" key="2">
    <source>
        <dbReference type="EMBL" id="PKQ61254.1"/>
    </source>
</evidence>
<reference evidence="2 3" key="1">
    <citation type="journal article" date="2017" name="Front. Microbiol.">
        <title>Labilibaculum manganireducens gen. nov., sp. nov. and Labilibaculum filiforme sp. nov., Novel Bacteroidetes Isolated from Subsurface Sediments of the Baltic Sea.</title>
        <authorList>
            <person name="Vandieken V."/>
            <person name="Marshall I.P."/>
            <person name="Niemann H."/>
            <person name="Engelen B."/>
            <person name="Cypionka H."/>
        </authorList>
    </citation>
    <scope>NUCLEOTIDE SEQUENCE [LARGE SCALE GENOMIC DNA]</scope>
    <source>
        <strain evidence="2 3">59.16B</strain>
    </source>
</reference>
<name>A0A2N3HT62_9BACT</name>
<feature type="signal peptide" evidence="1">
    <location>
        <begin position="1"/>
        <end position="20"/>
    </location>
</feature>
<evidence type="ECO:0000313" key="3">
    <source>
        <dbReference type="Proteomes" id="UP000233535"/>
    </source>
</evidence>
<accession>A0A2N3HT62</accession>
<dbReference type="Pfam" id="PF07661">
    <property type="entry name" value="MORN_2"/>
    <property type="match status" value="2"/>
</dbReference>
<dbReference type="EMBL" id="MVDD01000016">
    <property type="protein sequence ID" value="PKQ61254.1"/>
    <property type="molecule type" value="Genomic_DNA"/>
</dbReference>
<dbReference type="InterPro" id="IPR011652">
    <property type="entry name" value="MORN_2"/>
</dbReference>
<dbReference type="OrthoDB" id="659070at2"/>
<organism evidence="2 3">
    <name type="scientific">Labilibaculum filiforme</name>
    <dbReference type="NCBI Taxonomy" id="1940526"/>
    <lineage>
        <taxon>Bacteria</taxon>
        <taxon>Pseudomonadati</taxon>
        <taxon>Bacteroidota</taxon>
        <taxon>Bacteroidia</taxon>
        <taxon>Marinilabiliales</taxon>
        <taxon>Marinifilaceae</taxon>
        <taxon>Labilibaculum</taxon>
    </lineage>
</organism>
<evidence type="ECO:0008006" key="4">
    <source>
        <dbReference type="Google" id="ProtNLM"/>
    </source>
</evidence>
<evidence type="ECO:0000256" key="1">
    <source>
        <dbReference type="SAM" id="SignalP"/>
    </source>
</evidence>
<dbReference type="AlphaFoldDB" id="A0A2N3HT62"/>
<keyword evidence="3" id="KW-1185">Reference proteome</keyword>
<dbReference type="RefSeq" id="WP_101262826.1">
    <property type="nucleotide sequence ID" value="NZ_MVDD01000016.1"/>
</dbReference>
<keyword evidence="1" id="KW-0732">Signal</keyword>
<feature type="chain" id="PRO_5014956458" description="Toxin-antitoxin system YwqK family antitoxin" evidence="1">
    <location>
        <begin position="21"/>
        <end position="360"/>
    </location>
</feature>
<protein>
    <recommendedName>
        <fullName evidence="4">Toxin-antitoxin system YwqK family antitoxin</fullName>
    </recommendedName>
</protein>
<proteinExistence type="predicted"/>
<dbReference type="SUPFAM" id="SSF82185">
    <property type="entry name" value="Histone H3 K4-specific methyltransferase SET7/9 N-terminal domain"/>
    <property type="match status" value="2"/>
</dbReference>
<gene>
    <name evidence="2" type="ORF">BZG02_16610</name>
</gene>
<dbReference type="Proteomes" id="UP000233535">
    <property type="component" value="Unassembled WGS sequence"/>
</dbReference>
<comment type="caution">
    <text evidence="2">The sequence shown here is derived from an EMBL/GenBank/DDBJ whole genome shotgun (WGS) entry which is preliminary data.</text>
</comment>
<sequence>MKFTRFVFVFLLLLPLQVIAQDTVYFNQVWIPVEKESAQFFSTINKIAENQFLVKDFSIDNVLLSEYHYKALQAVIDWNRIYEVGFNKFAVEDGISRDFYPSGSLKKEFQFVNGQQKGTITYWWENGKKEKEFLAENNIANGVYSEFLESGEASLSVKFLNDTLNGPAIYYYPNGNISHMGKFNKGIKHGIWTYLSEDGRPIAEELYQTSYFIDGAAVNISFPEGVWYLSEKYMIDDRLSFLFYRLALDDTEETEDLASCLISLEAIPTDLGLIDYSSHRRRRLSVDVKKVIPKEENQFSLPQSIAYFGNHTDSSGKERSTTILHSLQAEVGMELVLDCSSENYEILKEEFEYILQSLKK</sequence>
<dbReference type="Gene3D" id="2.20.110.10">
    <property type="entry name" value="Histone H3 K4-specific methyltransferase SET7/9 N-terminal domain"/>
    <property type="match status" value="2"/>
</dbReference>